<dbReference type="RefSeq" id="WP_345389079.1">
    <property type="nucleotide sequence ID" value="NZ_BAABHG010000003.1"/>
</dbReference>
<sequence>MRRRTALKGAAAGVAAIAGGVARPDVAGAAVPFKELRWFVGLPGVQAQPVRTRVISGIPASARYGEVVTAGPVIVQVICEYTFTAMMLAAGCRRVSVTGQGQVVVADSRGLSGLFPVGFVFPDTALPEKAVEFIMTGTAKLSDSGPLPAVRNVGPVTIAPDPVVTARVSYLKGDKRGEFDSEIQLKPGQDPVVATIDVQ</sequence>
<dbReference type="EMBL" id="JBHUKU010000002">
    <property type="protein sequence ID" value="MFD2457608.1"/>
    <property type="molecule type" value="Genomic_DNA"/>
</dbReference>
<reference evidence="2" key="1">
    <citation type="journal article" date="2019" name="Int. J. Syst. Evol. Microbiol.">
        <title>The Global Catalogue of Microorganisms (GCM) 10K type strain sequencing project: providing services to taxonomists for standard genome sequencing and annotation.</title>
        <authorList>
            <consortium name="The Broad Institute Genomics Platform"/>
            <consortium name="The Broad Institute Genome Sequencing Center for Infectious Disease"/>
            <person name="Wu L."/>
            <person name="Ma J."/>
        </authorList>
    </citation>
    <scope>NUCLEOTIDE SEQUENCE [LARGE SCALE GENOMIC DNA]</scope>
    <source>
        <strain evidence="2">CGMCC 4.7643</strain>
    </source>
</reference>
<evidence type="ECO:0000313" key="2">
    <source>
        <dbReference type="Proteomes" id="UP001597419"/>
    </source>
</evidence>
<comment type="caution">
    <text evidence="1">The sequence shown here is derived from an EMBL/GenBank/DDBJ whole genome shotgun (WGS) entry which is preliminary data.</text>
</comment>
<evidence type="ECO:0008006" key="3">
    <source>
        <dbReference type="Google" id="ProtNLM"/>
    </source>
</evidence>
<evidence type="ECO:0000313" key="1">
    <source>
        <dbReference type="EMBL" id="MFD2457608.1"/>
    </source>
</evidence>
<name>A0ABW5G970_9PSEU</name>
<dbReference type="InterPro" id="IPR006311">
    <property type="entry name" value="TAT_signal"/>
</dbReference>
<dbReference type="PROSITE" id="PS51318">
    <property type="entry name" value="TAT"/>
    <property type="match status" value="1"/>
</dbReference>
<accession>A0ABW5G970</accession>
<keyword evidence="2" id="KW-1185">Reference proteome</keyword>
<organism evidence="1 2">
    <name type="scientific">Amycolatopsis samaneae</name>
    <dbReference type="NCBI Taxonomy" id="664691"/>
    <lineage>
        <taxon>Bacteria</taxon>
        <taxon>Bacillati</taxon>
        <taxon>Actinomycetota</taxon>
        <taxon>Actinomycetes</taxon>
        <taxon>Pseudonocardiales</taxon>
        <taxon>Pseudonocardiaceae</taxon>
        <taxon>Amycolatopsis</taxon>
    </lineage>
</organism>
<proteinExistence type="predicted"/>
<gene>
    <name evidence="1" type="ORF">ACFSYJ_03310</name>
</gene>
<dbReference type="Proteomes" id="UP001597419">
    <property type="component" value="Unassembled WGS sequence"/>
</dbReference>
<protein>
    <recommendedName>
        <fullName evidence="3">Twin-arginine translocation signal domain-containing protein</fullName>
    </recommendedName>
</protein>